<evidence type="ECO:0000256" key="1">
    <source>
        <dbReference type="ARBA" id="ARBA00001709"/>
    </source>
</evidence>
<dbReference type="GO" id="GO:0003860">
    <property type="term" value="F:3-hydroxyisobutyryl-CoA hydrolase activity"/>
    <property type="evidence" value="ECO:0007669"/>
    <property type="project" value="UniProtKB-EC"/>
</dbReference>
<dbReference type="EMBL" id="FMJB01000055">
    <property type="protein sequence ID" value="SCM68466.1"/>
    <property type="molecule type" value="Genomic_DNA"/>
</dbReference>
<dbReference type="InterPro" id="IPR045004">
    <property type="entry name" value="ECH_dom"/>
</dbReference>
<dbReference type="InterPro" id="IPR032259">
    <property type="entry name" value="HIBYL-CoA-H"/>
</dbReference>
<dbReference type="NCBIfam" id="NF004127">
    <property type="entry name" value="PRK05617.1"/>
    <property type="match status" value="1"/>
</dbReference>
<reference evidence="6" key="1">
    <citation type="submission" date="2016-09" db="EMBL/GenBank/DDBJ databases">
        <authorList>
            <person name="Wibberg D."/>
        </authorList>
    </citation>
    <scope>NUCLEOTIDE SEQUENCE [LARGE SCALE GENOMIC DNA]</scope>
</reference>
<dbReference type="PANTHER" id="PTHR43176">
    <property type="entry name" value="3-HYDROXYISOBUTYRYL-COA HYDROLASE-RELATED"/>
    <property type="match status" value="1"/>
</dbReference>
<dbReference type="Gene3D" id="3.90.226.10">
    <property type="entry name" value="2-enoyl-CoA Hydratase, Chain A, domain 1"/>
    <property type="match status" value="1"/>
</dbReference>
<proteinExistence type="predicted"/>
<evidence type="ECO:0000313" key="5">
    <source>
        <dbReference type="EMBL" id="SCM68466.1"/>
    </source>
</evidence>
<dbReference type="GO" id="GO:0006574">
    <property type="term" value="P:L-valine catabolic process"/>
    <property type="evidence" value="ECO:0007669"/>
    <property type="project" value="TreeGrafter"/>
</dbReference>
<evidence type="ECO:0000256" key="3">
    <source>
        <dbReference type="ARBA" id="ARBA00022801"/>
    </source>
</evidence>
<protein>
    <recommendedName>
        <fullName evidence="2">3-hydroxyisobutyryl-CoA hydrolase</fullName>
        <ecNumber evidence="2">3.1.2.4</ecNumber>
    </recommendedName>
</protein>
<dbReference type="Proteomes" id="UP000184085">
    <property type="component" value="Unassembled WGS sequence"/>
</dbReference>
<comment type="catalytic activity">
    <reaction evidence="1">
        <text>3-hydroxy-2-methylpropanoyl-CoA + H2O = 3-hydroxy-2-methylpropanoate + CoA + H(+)</text>
        <dbReference type="Rhea" id="RHEA:20888"/>
        <dbReference type="ChEBI" id="CHEBI:11805"/>
        <dbReference type="ChEBI" id="CHEBI:15377"/>
        <dbReference type="ChEBI" id="CHEBI:15378"/>
        <dbReference type="ChEBI" id="CHEBI:57287"/>
        <dbReference type="ChEBI" id="CHEBI:57340"/>
        <dbReference type="EC" id="3.1.2.4"/>
    </reaction>
</comment>
<dbReference type="GO" id="GO:0005829">
    <property type="term" value="C:cytosol"/>
    <property type="evidence" value="ECO:0007669"/>
    <property type="project" value="TreeGrafter"/>
</dbReference>
<organism evidence="5 6">
    <name type="scientific">Donghicola eburneus</name>
    <dbReference type="NCBI Taxonomy" id="393278"/>
    <lineage>
        <taxon>Bacteria</taxon>
        <taxon>Pseudomonadati</taxon>
        <taxon>Pseudomonadota</taxon>
        <taxon>Alphaproteobacteria</taxon>
        <taxon>Rhodobacterales</taxon>
        <taxon>Roseobacteraceae</taxon>
        <taxon>Donghicola</taxon>
    </lineage>
</organism>
<dbReference type="SUPFAM" id="SSF52096">
    <property type="entry name" value="ClpP/crotonase"/>
    <property type="match status" value="1"/>
</dbReference>
<name>A0A1M4N5V2_9RHOB</name>
<dbReference type="CDD" id="cd06558">
    <property type="entry name" value="crotonase-like"/>
    <property type="match status" value="1"/>
</dbReference>
<dbReference type="PANTHER" id="PTHR43176:SF3">
    <property type="entry name" value="3-HYDROXYISOBUTYRYL-COA HYDROLASE, MITOCHONDRIAL"/>
    <property type="match status" value="1"/>
</dbReference>
<dbReference type="Pfam" id="PF16113">
    <property type="entry name" value="ECH_2"/>
    <property type="match status" value="1"/>
</dbReference>
<evidence type="ECO:0000313" key="6">
    <source>
        <dbReference type="Proteomes" id="UP000184085"/>
    </source>
</evidence>
<dbReference type="AlphaFoldDB" id="A0A1M4N5V2"/>
<gene>
    <name evidence="5" type="ORF">KARMA_2685</name>
</gene>
<evidence type="ECO:0000259" key="4">
    <source>
        <dbReference type="Pfam" id="PF16113"/>
    </source>
</evidence>
<feature type="domain" description="Enoyl-CoA hydratase/isomerase" evidence="4">
    <location>
        <begin position="14"/>
        <end position="334"/>
    </location>
</feature>
<accession>A0A1M4N5V2</accession>
<sequence>MTSDISTRIEGRAGRITLTRPKALNALSYDMCKAIAAALDNWENDDTVQIILIDAESDRAFCAGGDIAAIYHQGKAGDYAEARAFWADEYRMNNRLATYPKPIVSFMQGYVMGGGVGVGCHVQHRIVGDTTRLAMPECGIGLVPDVGGTALLASAPGHLGEYLGLTGARMKAGDAIRAGFADHYIAESDWDTLKQQLIETGDITALTATLHPAPDSELAQKQDLIDELFSAGTLQDLFQRLEDNSSDLAEETLQSLRHHAPLAMATSLQLIRRQRPTPNLKDALTWEYRCTYRAQEQGDFLEGIRAQVIDKDRTPKWTHASPADLTQAEIDRMLEPLGDSELRF</sequence>
<keyword evidence="6" id="KW-1185">Reference proteome</keyword>
<dbReference type="RefSeq" id="WP_072707086.1">
    <property type="nucleotide sequence ID" value="NZ_FMJB01000055.1"/>
</dbReference>
<keyword evidence="3" id="KW-0378">Hydrolase</keyword>
<evidence type="ECO:0000256" key="2">
    <source>
        <dbReference type="ARBA" id="ARBA00011915"/>
    </source>
</evidence>
<dbReference type="EC" id="3.1.2.4" evidence="2"/>
<dbReference type="InterPro" id="IPR029045">
    <property type="entry name" value="ClpP/crotonase-like_dom_sf"/>
</dbReference>